<feature type="non-terminal residue" evidence="1">
    <location>
        <position position="1"/>
    </location>
</feature>
<gene>
    <name evidence="1" type="primary">ORF23174</name>
</gene>
<organism evidence="1">
    <name type="scientific">Arion vulgaris</name>
    <dbReference type="NCBI Taxonomy" id="1028688"/>
    <lineage>
        <taxon>Eukaryota</taxon>
        <taxon>Metazoa</taxon>
        <taxon>Spiralia</taxon>
        <taxon>Lophotrochozoa</taxon>
        <taxon>Mollusca</taxon>
        <taxon>Gastropoda</taxon>
        <taxon>Heterobranchia</taxon>
        <taxon>Euthyneura</taxon>
        <taxon>Panpulmonata</taxon>
        <taxon>Eupulmonata</taxon>
        <taxon>Stylommatophora</taxon>
        <taxon>Helicina</taxon>
        <taxon>Arionoidea</taxon>
        <taxon>Arionidae</taxon>
        <taxon>Arion</taxon>
    </lineage>
</organism>
<evidence type="ECO:0000313" key="1">
    <source>
        <dbReference type="EMBL" id="CEK54582.1"/>
    </source>
</evidence>
<reference evidence="1" key="1">
    <citation type="submission" date="2014-12" db="EMBL/GenBank/DDBJ databases">
        <title>Insight into the proteome of Arion vulgaris.</title>
        <authorList>
            <person name="Aradska J."/>
            <person name="Bulat T."/>
            <person name="Smidak R."/>
            <person name="Sarate P."/>
            <person name="Gangsoo J."/>
            <person name="Sialana F."/>
            <person name="Bilban M."/>
            <person name="Lubec G."/>
        </authorList>
    </citation>
    <scope>NUCLEOTIDE SEQUENCE</scope>
    <source>
        <tissue evidence="1">Skin</tissue>
    </source>
</reference>
<dbReference type="AlphaFoldDB" id="A0A0B6YED1"/>
<name>A0A0B6YED1_9EUPU</name>
<accession>A0A0B6YED1</accession>
<protein>
    <submittedName>
        <fullName evidence="1">Uncharacterized protein</fullName>
    </submittedName>
</protein>
<dbReference type="EMBL" id="HACG01007717">
    <property type="protein sequence ID" value="CEK54582.1"/>
    <property type="molecule type" value="Transcribed_RNA"/>
</dbReference>
<proteinExistence type="predicted"/>
<feature type="non-terminal residue" evidence="1">
    <location>
        <position position="89"/>
    </location>
</feature>
<sequence>EDLVTTNRKEHITSNLQQQNIKEEQIKEGSPQAKRLSENLESMRFLSEDIKLDHHQSNSYVTYPDNLSSSTQKWIVSTDNNNINGTSEH</sequence>